<protein>
    <submittedName>
        <fullName evidence="1">VCBS repeat-containing protein</fullName>
    </submittedName>
</protein>
<organism evidence="1 2">
    <name type="scientific">Colwellia maritima</name>
    <dbReference type="NCBI Taxonomy" id="2912588"/>
    <lineage>
        <taxon>Bacteria</taxon>
        <taxon>Pseudomonadati</taxon>
        <taxon>Pseudomonadota</taxon>
        <taxon>Gammaproteobacteria</taxon>
        <taxon>Alteromonadales</taxon>
        <taxon>Colwelliaceae</taxon>
        <taxon>Colwellia</taxon>
    </lineage>
</organism>
<dbReference type="InterPro" id="IPR028994">
    <property type="entry name" value="Integrin_alpha_N"/>
</dbReference>
<evidence type="ECO:0000313" key="1">
    <source>
        <dbReference type="EMBL" id="MCI2282153.1"/>
    </source>
</evidence>
<proteinExistence type="predicted"/>
<accession>A0ABS9WW32</accession>
<dbReference type="RefSeq" id="WP_242282728.1">
    <property type="nucleotide sequence ID" value="NZ_JAKKSL010000001.1"/>
</dbReference>
<dbReference type="InterPro" id="IPR024881">
    <property type="entry name" value="Tip"/>
</dbReference>
<gene>
    <name evidence="1" type="ORF">L3081_00500</name>
</gene>
<dbReference type="EMBL" id="JAKKSL010000001">
    <property type="protein sequence ID" value="MCI2282153.1"/>
    <property type="molecule type" value="Genomic_DNA"/>
</dbReference>
<dbReference type="SUPFAM" id="SSF69318">
    <property type="entry name" value="Integrin alpha N-terminal domain"/>
    <property type="match status" value="1"/>
</dbReference>
<sequence>MHYRLLVGVIFCLGCFNVTKVCANSSKLVGTKVEFDHYTITAPFKVSSPVIAVELATNEQPPMDELVLIGIDKVKQTWLAVYMFDVSKNGYVLLDKIQLSDEYFAYDVSDNNEGLYFLAKDEVVSLRYIDPVHTDKSINENHKVPTGLYLQHKQDIKSIYLLNKSNFLANKDFIQDINKDGIDDIILPDFEQTNLWIFSKDNQLLTPQHLNINAQVAFIREGINFTPRAIFFADFNQDQQQDIAWISKGNINYFSQNPDGTFSNKAEHLPLADTIHGLNWWQITESDGESPDQSNLTHRVVEEIKDINGDGVADIIVRFTQSSGVLERANDYEFYFGYINENKRLTFKKTPNTVIKAEGTLTGLNIVDVNDDNKFEVLLSSFELSVSNIIGTLLSGGIDQNVLLFALNDDDEYETDALISKEVELSFSLTSGQSGEPIVLLSDVNGDKRQDLILSSGEEKLTIFLGNNSSRLFNRKGSKYKMLLPKNGALFEQHDINHDGKADFIMRYGRLDEESMASKVTILMVQ</sequence>
<reference evidence="1" key="1">
    <citation type="submission" date="2022-01" db="EMBL/GenBank/DDBJ databases">
        <title>Colwellia maritima, isolated from seawater.</title>
        <authorList>
            <person name="Kristyanto S."/>
            <person name="Jung J."/>
            <person name="Jeon C.O."/>
        </authorList>
    </citation>
    <scope>NUCLEOTIDE SEQUENCE</scope>
    <source>
        <strain evidence="1">MSW7</strain>
    </source>
</reference>
<dbReference type="Proteomes" id="UP001139646">
    <property type="component" value="Unassembled WGS sequence"/>
</dbReference>
<dbReference type="PANTHER" id="PTHR13412:SF0">
    <property type="entry name" value="T-CELL IMMUNOMODULATORY PROTEIN"/>
    <property type="match status" value="1"/>
</dbReference>
<dbReference type="Gene3D" id="2.130.10.130">
    <property type="entry name" value="Integrin alpha, N-terminal"/>
    <property type="match status" value="1"/>
</dbReference>
<keyword evidence="2" id="KW-1185">Reference proteome</keyword>
<comment type="caution">
    <text evidence="1">The sequence shown here is derived from an EMBL/GenBank/DDBJ whole genome shotgun (WGS) entry which is preliminary data.</text>
</comment>
<evidence type="ECO:0000313" key="2">
    <source>
        <dbReference type="Proteomes" id="UP001139646"/>
    </source>
</evidence>
<name>A0ABS9WW32_9GAMM</name>
<dbReference type="PANTHER" id="PTHR13412">
    <property type="entry name" value="T-CELL IMMUNOMODULATORY PROTEIN HOMOLOG"/>
    <property type="match status" value="1"/>
</dbReference>